<dbReference type="Pfam" id="PF00128">
    <property type="entry name" value="Alpha-amylase"/>
    <property type="match status" value="1"/>
</dbReference>
<keyword evidence="3" id="KW-0119">Carbohydrate metabolism</keyword>
<protein>
    <recommendedName>
        <fullName evidence="3">Alpha-amylase</fullName>
        <ecNumber evidence="3">3.2.1.1</ecNumber>
    </recommendedName>
</protein>
<dbReference type="RefSeq" id="WP_280999319.1">
    <property type="nucleotide sequence ID" value="NZ_CP069362.1"/>
</dbReference>
<sequence>MFFYELFVRSFYDSNNDGIGDIKGIVAKLDYLKKLGVEGIWLLPIMQSAAFHGYTVIDFYSINPSYGTLEDFKELIKEAHKRDIKIVLDIPINHTSVKCEWFQKAIAGDKKYEDYYIWANEKTDLNEKRHWDDSLIWFKYKDKYFYGLFGSSSPDLNFENKELWKEIKNVFKFWLDLGVDGFRLDAAKHIFDYDRENMRFKYQHEKNIEFWKEMTSYIKSIKADAIIISEIWDSPDVVKKYHGLFDVEFNFPLSYFIKDTIKYHDPKILVNGIRETLGHYISGDVESISGNFFTNHDMERLISGFDENSEMSKMAFNILFTLPGYPFVFYGEEIGMRGEIIDVNFTEDSQEPMQWYESGFGLGQTEWKGCKYNPPYSSISVEEQLKDNNSLLNHVKNLARFRKENKWIENARIYGLNNDRFIVKYGLKLNERNFLVYHNIKPQKSKITLNKYKSYRIFGFAEINEDIAKIGGYSTLIIEI</sequence>
<dbReference type="InterPro" id="IPR006047">
    <property type="entry name" value="GH13_cat_dom"/>
</dbReference>
<evidence type="ECO:0000256" key="3">
    <source>
        <dbReference type="RuleBase" id="RU361134"/>
    </source>
</evidence>
<keyword evidence="3" id="KW-0378">Hydrolase</keyword>
<evidence type="ECO:0000259" key="4">
    <source>
        <dbReference type="SMART" id="SM00642"/>
    </source>
</evidence>
<evidence type="ECO:0000313" key="6">
    <source>
        <dbReference type="Proteomes" id="UP001232493"/>
    </source>
</evidence>
<evidence type="ECO:0000256" key="1">
    <source>
        <dbReference type="ARBA" id="ARBA00008061"/>
    </source>
</evidence>
<dbReference type="EC" id="3.2.1.1" evidence="3"/>
<keyword evidence="3" id="KW-0326">Glycosidase</keyword>
<accession>A0ABY8PR80</accession>
<dbReference type="InterPro" id="IPR045857">
    <property type="entry name" value="O16G_dom_2"/>
</dbReference>
<dbReference type="InterPro" id="IPR017853">
    <property type="entry name" value="GH"/>
</dbReference>
<dbReference type="SMART" id="SM00642">
    <property type="entry name" value="Aamy"/>
    <property type="match status" value="1"/>
</dbReference>
<dbReference type="CDD" id="cd11316">
    <property type="entry name" value="AmyAc_bac2_AmyA"/>
    <property type="match status" value="1"/>
</dbReference>
<reference evidence="5 6" key="1">
    <citation type="submission" date="2021-02" db="EMBL/GenBank/DDBJ databases">
        <title>Characterization of Marinitoga sp. nov. str. BP5-C20A.</title>
        <authorList>
            <person name="Erauso G."/>
            <person name="Postec A."/>
        </authorList>
    </citation>
    <scope>NUCLEOTIDE SEQUENCE [LARGE SCALE GENOMIC DNA]</scope>
    <source>
        <strain evidence="5 6">BP5-C20A</strain>
    </source>
</reference>
<comment type="catalytic activity">
    <reaction evidence="3">
        <text>Endohydrolysis of (1-&gt;4)-alpha-D-glucosidic linkages in polysaccharides containing three or more (1-&gt;4)-alpha-linked D-glucose units.</text>
        <dbReference type="EC" id="3.2.1.1"/>
    </reaction>
</comment>
<evidence type="ECO:0000256" key="2">
    <source>
        <dbReference type="RuleBase" id="RU003615"/>
    </source>
</evidence>
<dbReference type="Proteomes" id="UP001232493">
    <property type="component" value="Chromosome"/>
</dbReference>
<dbReference type="EMBL" id="CP069362">
    <property type="protein sequence ID" value="WGS65127.1"/>
    <property type="molecule type" value="Genomic_DNA"/>
</dbReference>
<gene>
    <name evidence="5" type="ORF">JRV97_00810</name>
</gene>
<comment type="similarity">
    <text evidence="1 2">Belongs to the glycosyl hydrolase 13 family.</text>
</comment>
<dbReference type="Gene3D" id="3.90.400.10">
    <property type="entry name" value="Oligo-1,6-glucosidase, Domain 2"/>
    <property type="match status" value="1"/>
</dbReference>
<dbReference type="PANTHER" id="PTHR10357">
    <property type="entry name" value="ALPHA-AMYLASE FAMILY MEMBER"/>
    <property type="match status" value="1"/>
</dbReference>
<dbReference type="SUPFAM" id="SSF51445">
    <property type="entry name" value="(Trans)glycosidases"/>
    <property type="match status" value="1"/>
</dbReference>
<feature type="domain" description="Glycosyl hydrolase family 13 catalytic" evidence="4">
    <location>
        <begin position="5"/>
        <end position="402"/>
    </location>
</feature>
<dbReference type="Gene3D" id="3.20.20.80">
    <property type="entry name" value="Glycosidases"/>
    <property type="match status" value="1"/>
</dbReference>
<organism evidence="5 6">
    <name type="scientific">Marinitoga aeolica</name>
    <dbReference type="NCBI Taxonomy" id="2809031"/>
    <lineage>
        <taxon>Bacteria</taxon>
        <taxon>Thermotogati</taxon>
        <taxon>Thermotogota</taxon>
        <taxon>Thermotogae</taxon>
        <taxon>Petrotogales</taxon>
        <taxon>Petrotogaceae</taxon>
        <taxon>Marinitoga</taxon>
    </lineage>
</organism>
<dbReference type="InterPro" id="IPR006046">
    <property type="entry name" value="Alpha_amylase"/>
</dbReference>
<dbReference type="PANTHER" id="PTHR10357:SF179">
    <property type="entry name" value="NEUTRAL AND BASIC AMINO ACID TRANSPORT PROTEIN RBAT"/>
    <property type="match status" value="1"/>
</dbReference>
<proteinExistence type="inferred from homology"/>
<name>A0ABY8PR80_9BACT</name>
<evidence type="ECO:0000313" key="5">
    <source>
        <dbReference type="EMBL" id="WGS65127.1"/>
    </source>
</evidence>
<dbReference type="PRINTS" id="PR00110">
    <property type="entry name" value="ALPHAAMYLASE"/>
</dbReference>
<keyword evidence="6" id="KW-1185">Reference proteome</keyword>